<dbReference type="InterPro" id="IPR017946">
    <property type="entry name" value="PLC-like_Pdiesterase_TIM-brl"/>
</dbReference>
<keyword evidence="7 8" id="KW-0472">Membrane</keyword>
<dbReference type="GO" id="GO:0016020">
    <property type="term" value="C:membrane"/>
    <property type="evidence" value="ECO:0007669"/>
    <property type="project" value="UniProtKB-SubCell"/>
</dbReference>
<dbReference type="CDD" id="cd08570">
    <property type="entry name" value="GDPD_YPL206cp_fungi"/>
    <property type="match status" value="1"/>
</dbReference>
<protein>
    <recommendedName>
        <fullName evidence="9">GP-PDE domain-containing protein</fullName>
    </recommendedName>
</protein>
<accession>G0WCH1</accession>
<dbReference type="Gene3D" id="3.20.20.190">
    <property type="entry name" value="Phosphatidylinositol (PI) phosphodiesterase"/>
    <property type="match status" value="1"/>
</dbReference>
<keyword evidence="11" id="KW-1185">Reference proteome</keyword>
<keyword evidence="6" id="KW-0443">Lipid metabolism</keyword>
<evidence type="ECO:0000313" key="10">
    <source>
        <dbReference type="EMBL" id="CCD25482.1"/>
    </source>
</evidence>
<dbReference type="EMBL" id="HE580272">
    <property type="protein sequence ID" value="CCD25482.1"/>
    <property type="molecule type" value="Genomic_DNA"/>
</dbReference>
<feature type="transmembrane region" description="Helical" evidence="8">
    <location>
        <begin position="302"/>
        <end position="320"/>
    </location>
</feature>
<evidence type="ECO:0000256" key="3">
    <source>
        <dbReference type="ARBA" id="ARBA00022692"/>
    </source>
</evidence>
<dbReference type="GO" id="GO:0034478">
    <property type="term" value="P:phosphatidylglycerol catabolic process"/>
    <property type="evidence" value="ECO:0007669"/>
    <property type="project" value="EnsemblFungi"/>
</dbReference>
<dbReference type="PANTHER" id="PTHR42758:SF2">
    <property type="entry name" value="PHOSPHATIDYLGLYCEROL PHOSPHOLIPASE C"/>
    <property type="match status" value="1"/>
</dbReference>
<dbReference type="STRING" id="1071378.G0WCH1"/>
<evidence type="ECO:0000256" key="2">
    <source>
        <dbReference type="ARBA" id="ARBA00007277"/>
    </source>
</evidence>
<keyword evidence="3 8" id="KW-0812">Transmembrane</keyword>
<dbReference type="SUPFAM" id="SSF51695">
    <property type="entry name" value="PLC-like phosphodiesterases"/>
    <property type="match status" value="1"/>
</dbReference>
<dbReference type="RefSeq" id="XP_003670725.1">
    <property type="nucleotide sequence ID" value="XM_003670677.1"/>
</dbReference>
<dbReference type="PANTHER" id="PTHR42758">
    <property type="entry name" value="PHOSPHATIDYLGLYCEROL PHOSPHOLIPASE C"/>
    <property type="match status" value="1"/>
</dbReference>
<dbReference type="InterPro" id="IPR052271">
    <property type="entry name" value="GDPD-Related"/>
</dbReference>
<dbReference type="HOGENOM" id="CLU_030006_1_2_1"/>
<dbReference type="Pfam" id="PF03009">
    <property type="entry name" value="GDPD"/>
    <property type="match status" value="1"/>
</dbReference>
<comment type="similarity">
    <text evidence="2">Belongs to the glycerophosphoryl diester phosphodiesterase family.</text>
</comment>
<dbReference type="GO" id="GO:0005811">
    <property type="term" value="C:lipid droplet"/>
    <property type="evidence" value="ECO:0007669"/>
    <property type="project" value="EnsemblFungi"/>
</dbReference>
<dbReference type="KEGG" id="ndi:NDAI_0F01630"/>
<reference evidence="10 11" key="1">
    <citation type="journal article" date="2011" name="Proc. Natl. Acad. Sci. U.S.A.">
        <title>Evolutionary erosion of yeast sex chromosomes by mating-type switching accidents.</title>
        <authorList>
            <person name="Gordon J.L."/>
            <person name="Armisen D."/>
            <person name="Proux-Wera E."/>
            <person name="Oheigeartaigh S.S."/>
            <person name="Byrne K.P."/>
            <person name="Wolfe K.H."/>
        </authorList>
    </citation>
    <scope>NUCLEOTIDE SEQUENCE [LARGE SCALE GENOMIC DNA]</scope>
    <source>
        <strain evidence="11">ATCC 10597 / BCRC 20456 / CBS 421 / NBRC 0211 / NRRL Y-12639</strain>
    </source>
</reference>
<dbReference type="OrthoDB" id="1058301at2759"/>
<dbReference type="PROSITE" id="PS51704">
    <property type="entry name" value="GP_PDE"/>
    <property type="match status" value="1"/>
</dbReference>
<dbReference type="OMA" id="RALPECW"/>
<gene>
    <name evidence="10" type="primary">NDAI0F01630</name>
    <name evidence="10" type="ordered locus">NDAI_0F01630</name>
</gene>
<dbReference type="InterPro" id="IPR030395">
    <property type="entry name" value="GP_PDE_dom"/>
</dbReference>
<dbReference type="Proteomes" id="UP000000689">
    <property type="component" value="Chromosome 6"/>
</dbReference>
<evidence type="ECO:0000256" key="8">
    <source>
        <dbReference type="SAM" id="Phobius"/>
    </source>
</evidence>
<feature type="domain" description="GP-PDE" evidence="9">
    <location>
        <begin position="6"/>
        <end position="255"/>
    </location>
</feature>
<dbReference type="GO" id="GO:0034479">
    <property type="term" value="F:phosphatidylglycerol phospholipase C activity"/>
    <property type="evidence" value="ECO:0007669"/>
    <property type="project" value="EnsemblFungi"/>
</dbReference>
<dbReference type="AlphaFoldDB" id="G0WCH1"/>
<evidence type="ECO:0000256" key="5">
    <source>
        <dbReference type="ARBA" id="ARBA00022989"/>
    </source>
</evidence>
<evidence type="ECO:0000256" key="6">
    <source>
        <dbReference type="ARBA" id="ARBA00023098"/>
    </source>
</evidence>
<evidence type="ECO:0000259" key="9">
    <source>
        <dbReference type="PROSITE" id="PS51704"/>
    </source>
</evidence>
<comment type="subcellular location">
    <subcellularLocation>
        <location evidence="1">Membrane</location>
    </subcellularLocation>
</comment>
<evidence type="ECO:0000256" key="1">
    <source>
        <dbReference type="ARBA" id="ARBA00004370"/>
    </source>
</evidence>
<evidence type="ECO:0000313" key="11">
    <source>
        <dbReference type="Proteomes" id="UP000000689"/>
    </source>
</evidence>
<dbReference type="eggNOG" id="KOG2258">
    <property type="taxonomic scope" value="Eukaryota"/>
</dbReference>
<dbReference type="GO" id="GO:0005739">
    <property type="term" value="C:mitochondrion"/>
    <property type="evidence" value="ECO:0007669"/>
    <property type="project" value="EnsemblFungi"/>
</dbReference>
<evidence type="ECO:0000256" key="7">
    <source>
        <dbReference type="ARBA" id="ARBA00023136"/>
    </source>
</evidence>
<name>G0WCH1_NAUDC</name>
<sequence>MSYTGIQIAGHRAFRGKYPENTLLAFNEAYNAKADIIETDLQMTSDGIIVINHDADTGRMWNKNIIISHSLMDDISKLYCKTDSNLKMLTLEDALNWLVAHPNVKLMLDTKFTNNKIILVKAFSEMLRIKNDLKYWQKRIIWGLWLVDWYEYGVETGVLKDFKFIVISLSLDIAKQFIDYSLKLNNPHYKLYGISIHFVSSWTDQFRTELLPILKLNEFKIYLWTVNKSIDFKYSCELPIEGVVTDDPIEARKLCSIYNNETRMAKERSLFTTPELNSKDGIRFHSYIKVYNFVCSILFAKWVHFNIGGWSIAYILFLFLRSIKFL</sequence>
<keyword evidence="4" id="KW-0378">Hydrolase</keyword>
<organism evidence="10 11">
    <name type="scientific">Naumovozyma dairenensis (strain ATCC 10597 / BCRC 20456 / CBS 421 / NBRC 0211 / NRRL Y-12639)</name>
    <name type="common">Saccharomyces dairenensis</name>
    <dbReference type="NCBI Taxonomy" id="1071378"/>
    <lineage>
        <taxon>Eukaryota</taxon>
        <taxon>Fungi</taxon>
        <taxon>Dikarya</taxon>
        <taxon>Ascomycota</taxon>
        <taxon>Saccharomycotina</taxon>
        <taxon>Saccharomycetes</taxon>
        <taxon>Saccharomycetales</taxon>
        <taxon>Saccharomycetaceae</taxon>
        <taxon>Naumovozyma</taxon>
    </lineage>
</organism>
<dbReference type="GeneID" id="11496820"/>
<evidence type="ECO:0000256" key="4">
    <source>
        <dbReference type="ARBA" id="ARBA00022801"/>
    </source>
</evidence>
<keyword evidence="5 8" id="KW-1133">Transmembrane helix</keyword>
<proteinExistence type="inferred from homology"/>